<dbReference type="Proteomes" id="UP000540519">
    <property type="component" value="Unassembled WGS sequence"/>
</dbReference>
<proteinExistence type="predicted"/>
<keyword evidence="2" id="KW-1185">Reference proteome</keyword>
<dbReference type="EMBL" id="RCNR01000004">
    <property type="protein sequence ID" value="MUH34854.1"/>
    <property type="molecule type" value="Genomic_DNA"/>
</dbReference>
<name>A0A7X2ZR51_9FLAO</name>
<sequence length="120" mass="13292">MLTKIGHTGLVGVRGPLQNTTVRHEQAPLDQVQLHRKEPLHIEVPAQEQAVALPLEPVPTDLQEQAEVVLAEVRTEAPGVHQEAQALTEVQEVLVDRRLLGQAQDHHLHQAAETKSKIKK</sequence>
<evidence type="ECO:0000313" key="2">
    <source>
        <dbReference type="Proteomes" id="UP000540519"/>
    </source>
</evidence>
<evidence type="ECO:0000313" key="1">
    <source>
        <dbReference type="EMBL" id="MUH34854.1"/>
    </source>
</evidence>
<protein>
    <submittedName>
        <fullName evidence="1">Uncharacterized protein</fullName>
    </submittedName>
</protein>
<organism evidence="1 2">
    <name type="scientific">Zobellia amurskyensis</name>
    <dbReference type="NCBI Taxonomy" id="248905"/>
    <lineage>
        <taxon>Bacteria</taxon>
        <taxon>Pseudomonadati</taxon>
        <taxon>Bacteroidota</taxon>
        <taxon>Flavobacteriia</taxon>
        <taxon>Flavobacteriales</taxon>
        <taxon>Flavobacteriaceae</taxon>
        <taxon>Zobellia</taxon>
    </lineage>
</organism>
<dbReference type="AlphaFoldDB" id="A0A7X2ZR51"/>
<accession>A0A7X2ZR51</accession>
<reference evidence="1 2" key="1">
    <citation type="journal article" date="2019" name="Mar. Drugs">
        <title>Comparative Genomics and CAZyme Genome Repertoires of Marine Zobellia amurskyensis KMM 3526(T) and Zobellia laminariae KMM 3676(T).</title>
        <authorList>
            <person name="Chernysheva N."/>
            <person name="Bystritskaya E."/>
            <person name="Stenkova A."/>
            <person name="Golovkin I."/>
            <person name="Nedashkovskaya O."/>
            <person name="Isaeva M."/>
        </authorList>
    </citation>
    <scope>NUCLEOTIDE SEQUENCE [LARGE SCALE GENOMIC DNA]</scope>
    <source>
        <strain evidence="1 2">KMM 3526</strain>
    </source>
</reference>
<gene>
    <name evidence="1" type="ORF">D9O36_03275</name>
</gene>
<comment type="caution">
    <text evidence="1">The sequence shown here is derived from an EMBL/GenBank/DDBJ whole genome shotgun (WGS) entry which is preliminary data.</text>
</comment>